<reference evidence="3 4" key="1">
    <citation type="journal article" date="2012" name="PLoS Pathog.">
        <title>Diverse lifestyles and strategies of plant pathogenesis encoded in the genomes of eighteen Dothideomycetes fungi.</title>
        <authorList>
            <person name="Ohm R.A."/>
            <person name="Feau N."/>
            <person name="Henrissat B."/>
            <person name="Schoch C.L."/>
            <person name="Horwitz B.A."/>
            <person name="Barry K.W."/>
            <person name="Condon B.J."/>
            <person name="Copeland A.C."/>
            <person name="Dhillon B."/>
            <person name="Glaser F."/>
            <person name="Hesse C.N."/>
            <person name="Kosti I."/>
            <person name="LaButti K."/>
            <person name="Lindquist E.A."/>
            <person name="Lucas S."/>
            <person name="Salamov A.A."/>
            <person name="Bradshaw R.E."/>
            <person name="Ciuffetti L."/>
            <person name="Hamelin R.C."/>
            <person name="Kema G.H.J."/>
            <person name="Lawrence C."/>
            <person name="Scott J.A."/>
            <person name="Spatafora J.W."/>
            <person name="Turgeon B.G."/>
            <person name="de Wit P.J.G.M."/>
            <person name="Zhong S."/>
            <person name="Goodwin S.B."/>
            <person name="Grigoriev I.V."/>
        </authorList>
    </citation>
    <scope>NUCLEOTIDE SEQUENCE [LARGE SCALE GENOMIC DNA]</scope>
    <source>
        <strain evidence="3 4">CIRAD86</strain>
    </source>
</reference>
<accession>M2ZCT7</accession>
<organism evidence="3 4">
    <name type="scientific">Pseudocercospora fijiensis (strain CIRAD86)</name>
    <name type="common">Black leaf streak disease fungus</name>
    <name type="synonym">Mycosphaerella fijiensis</name>
    <dbReference type="NCBI Taxonomy" id="383855"/>
    <lineage>
        <taxon>Eukaryota</taxon>
        <taxon>Fungi</taxon>
        <taxon>Dikarya</taxon>
        <taxon>Ascomycota</taxon>
        <taxon>Pezizomycotina</taxon>
        <taxon>Dothideomycetes</taxon>
        <taxon>Dothideomycetidae</taxon>
        <taxon>Mycosphaerellales</taxon>
        <taxon>Mycosphaerellaceae</taxon>
        <taxon>Pseudocercospora</taxon>
    </lineage>
</organism>
<dbReference type="GeneID" id="19342332"/>
<dbReference type="RefSeq" id="XP_007932559.1">
    <property type="nucleotide sequence ID" value="XM_007934368.1"/>
</dbReference>
<sequence>MLHSTNLIPLLILLSGVTRVRTAVIQFNALEADPPPPNTRTCAGKPYTSGWAFYSTTIIVHYANGIGCENVKNHLIVTIGETSSPKPQLQNCDVTPGGRSSKPAVEIEIGESMSM</sequence>
<gene>
    <name evidence="3" type="ORF">MYCFIDRAFT_85332</name>
</gene>
<name>M2ZCT7_PSEFD</name>
<keyword evidence="4" id="KW-1185">Reference proteome</keyword>
<dbReference type="EMBL" id="KB446573">
    <property type="protein sequence ID" value="EME76929.1"/>
    <property type="molecule type" value="Genomic_DNA"/>
</dbReference>
<dbReference type="VEuPathDB" id="FungiDB:MYCFIDRAFT_85332"/>
<keyword evidence="2" id="KW-0732">Signal</keyword>
<feature type="region of interest" description="Disordered" evidence="1">
    <location>
        <begin position="87"/>
        <end position="115"/>
    </location>
</feature>
<feature type="signal peptide" evidence="2">
    <location>
        <begin position="1"/>
        <end position="22"/>
    </location>
</feature>
<dbReference type="AlphaFoldDB" id="M2ZCT7"/>
<dbReference type="HOGENOM" id="CLU_2114754_0_0_1"/>
<evidence type="ECO:0000313" key="4">
    <source>
        <dbReference type="Proteomes" id="UP000016932"/>
    </source>
</evidence>
<dbReference type="Proteomes" id="UP000016932">
    <property type="component" value="Unassembled WGS sequence"/>
</dbReference>
<evidence type="ECO:0000313" key="3">
    <source>
        <dbReference type="EMBL" id="EME76929.1"/>
    </source>
</evidence>
<feature type="chain" id="PRO_5004030830" evidence="2">
    <location>
        <begin position="23"/>
        <end position="115"/>
    </location>
</feature>
<dbReference type="OrthoDB" id="10371283at2759"/>
<evidence type="ECO:0000256" key="2">
    <source>
        <dbReference type="SAM" id="SignalP"/>
    </source>
</evidence>
<dbReference type="KEGG" id="pfj:MYCFIDRAFT_85332"/>
<evidence type="ECO:0000256" key="1">
    <source>
        <dbReference type="SAM" id="MobiDB-lite"/>
    </source>
</evidence>
<protein>
    <submittedName>
        <fullName evidence="3">Uncharacterized protein</fullName>
    </submittedName>
</protein>
<feature type="non-terminal residue" evidence="3">
    <location>
        <position position="1"/>
    </location>
</feature>
<proteinExistence type="predicted"/>